<protein>
    <submittedName>
        <fullName evidence="4">Leucine-rich repeat-containing protein 15</fullName>
    </submittedName>
</protein>
<dbReference type="PRINTS" id="PR00019">
    <property type="entry name" value="LEURICHRPT"/>
</dbReference>
<dbReference type="EMBL" id="WJQU01000002">
    <property type="protein sequence ID" value="KAJ6641720.1"/>
    <property type="molecule type" value="Genomic_DNA"/>
</dbReference>
<dbReference type="InterPro" id="IPR032675">
    <property type="entry name" value="LRR_dom_sf"/>
</dbReference>
<dbReference type="AlphaFoldDB" id="A0A9Q0N167"/>
<dbReference type="Proteomes" id="UP001151699">
    <property type="component" value="Chromosome B"/>
</dbReference>
<accession>A0A9Q0N167</accession>
<keyword evidence="1" id="KW-0433">Leucine-rich repeat</keyword>
<dbReference type="SMART" id="SM00365">
    <property type="entry name" value="LRR_SD22"/>
    <property type="match status" value="5"/>
</dbReference>
<dbReference type="PANTHER" id="PTHR24366:SF96">
    <property type="entry name" value="LEUCINE RICH REPEAT CONTAINING 53"/>
    <property type="match status" value="1"/>
</dbReference>
<evidence type="ECO:0000256" key="2">
    <source>
        <dbReference type="ARBA" id="ARBA00022737"/>
    </source>
</evidence>
<name>A0A9Q0N167_9DIPT</name>
<comment type="caution">
    <text evidence="4">The sequence shown here is derived from an EMBL/GenBank/DDBJ whole genome shotgun (WGS) entry which is preliminary data.</text>
</comment>
<organism evidence="4 5">
    <name type="scientific">Pseudolycoriella hygida</name>
    <dbReference type="NCBI Taxonomy" id="35572"/>
    <lineage>
        <taxon>Eukaryota</taxon>
        <taxon>Metazoa</taxon>
        <taxon>Ecdysozoa</taxon>
        <taxon>Arthropoda</taxon>
        <taxon>Hexapoda</taxon>
        <taxon>Insecta</taxon>
        <taxon>Pterygota</taxon>
        <taxon>Neoptera</taxon>
        <taxon>Endopterygota</taxon>
        <taxon>Diptera</taxon>
        <taxon>Nematocera</taxon>
        <taxon>Sciaroidea</taxon>
        <taxon>Sciaridae</taxon>
        <taxon>Pseudolycoriella</taxon>
    </lineage>
</organism>
<keyword evidence="2" id="KW-0677">Repeat</keyword>
<feature type="non-terminal residue" evidence="4">
    <location>
        <position position="1"/>
    </location>
</feature>
<keyword evidence="5" id="KW-1185">Reference proteome</keyword>
<dbReference type="SMART" id="SM00369">
    <property type="entry name" value="LRR_TYP"/>
    <property type="match status" value="9"/>
</dbReference>
<dbReference type="PROSITE" id="PS51450">
    <property type="entry name" value="LRR"/>
    <property type="match status" value="3"/>
</dbReference>
<dbReference type="PANTHER" id="PTHR24366">
    <property type="entry name" value="IG(IMMUNOGLOBULIN) AND LRR(LEUCINE RICH REPEAT) DOMAINS"/>
    <property type="match status" value="1"/>
</dbReference>
<evidence type="ECO:0000256" key="1">
    <source>
        <dbReference type="ARBA" id="ARBA00022614"/>
    </source>
</evidence>
<dbReference type="Pfam" id="PF13855">
    <property type="entry name" value="LRR_8"/>
    <property type="match status" value="1"/>
</dbReference>
<dbReference type="OrthoDB" id="442066at2759"/>
<gene>
    <name evidence="4" type="primary">Lrrc15_12</name>
    <name evidence="4" type="ORF">Bhyg_06660</name>
</gene>
<evidence type="ECO:0000313" key="4">
    <source>
        <dbReference type="EMBL" id="KAJ6641720.1"/>
    </source>
</evidence>
<feature type="region of interest" description="Disordered" evidence="3">
    <location>
        <begin position="506"/>
        <end position="545"/>
    </location>
</feature>
<dbReference type="Gene3D" id="3.80.10.10">
    <property type="entry name" value="Ribonuclease Inhibitor"/>
    <property type="match status" value="3"/>
</dbReference>
<feature type="non-terminal residue" evidence="4">
    <location>
        <position position="545"/>
    </location>
</feature>
<reference evidence="4" key="1">
    <citation type="submission" date="2022-07" db="EMBL/GenBank/DDBJ databases">
        <authorList>
            <person name="Trinca V."/>
            <person name="Uliana J.V.C."/>
            <person name="Torres T.T."/>
            <person name="Ward R.J."/>
            <person name="Monesi N."/>
        </authorList>
    </citation>
    <scope>NUCLEOTIDE SEQUENCE</scope>
    <source>
        <strain evidence="4">HSMRA1968</strain>
        <tissue evidence="4">Whole embryos</tissue>
    </source>
</reference>
<dbReference type="InterPro" id="IPR001611">
    <property type="entry name" value="Leu-rich_rpt"/>
</dbReference>
<dbReference type="InterPro" id="IPR003591">
    <property type="entry name" value="Leu-rich_rpt_typical-subtyp"/>
</dbReference>
<evidence type="ECO:0000256" key="3">
    <source>
        <dbReference type="SAM" id="MobiDB-lite"/>
    </source>
</evidence>
<sequence>TLPESSFRNLSQVEFLGLSENNLEEIPRHILQHMPYISTLDLGICRIRKVYLEDLRSLKYLRNLVLVSNHLSMLEKDSLPHMIRYLHLGRNNLTSLNGTLRELQDMEVLFINDNHLQSLDDELPPEFRNMTHLDSLYFNDNKLVALDGVFMYGSNIEALYAFKNRIEYLAEDEFLEAERMEVIDLGYNYIKSLNGSLKPLKNLRQANFTNNLLEEFSMNDIRGLKYLKVIDLSYNRIEKLTGKMENIVEPDSFIYELRLEHNLIKTLDGSLMGLNKLQVLSLSHNLLRVISPDDLIGLEELEILDISHNDLQTLEETSKSFLPKLEKLDASYNNLTKLEKDFHGLPVLCLADLSNNRITSISPELVAKTRCSIHGVLNKLEILLQENPILCHDELPVLIAMMEAQEARLLGIAHCIIRQPEIAANSQIFLTPPIPLLPILKAQIPIIPNNIMHPSPSIVQVIMPAPIILQPAPSETETVSIDVQSFVEVTPATTVLLTTVETDNSVDENFSPVPQVMGPSPDRAQQLLEPEEPPALFHDESVPTK</sequence>
<proteinExistence type="predicted"/>
<evidence type="ECO:0000313" key="5">
    <source>
        <dbReference type="Proteomes" id="UP001151699"/>
    </source>
</evidence>
<dbReference type="SUPFAM" id="SSF52058">
    <property type="entry name" value="L domain-like"/>
    <property type="match status" value="2"/>
</dbReference>